<gene>
    <name evidence="7" type="ORF">J2X05_003134</name>
</gene>
<dbReference type="Pfam" id="PF07627">
    <property type="entry name" value="PSCyt3"/>
    <property type="match status" value="1"/>
</dbReference>
<feature type="domain" description="Cytochrome c" evidence="6">
    <location>
        <begin position="52"/>
        <end position="140"/>
    </location>
</feature>
<evidence type="ECO:0000256" key="3">
    <source>
        <dbReference type="ARBA" id="ARBA00023004"/>
    </source>
</evidence>
<feature type="region of interest" description="Disordered" evidence="5">
    <location>
        <begin position="1"/>
        <end position="48"/>
    </location>
</feature>
<dbReference type="InterPro" id="IPR013042">
    <property type="entry name" value="DUF1592"/>
</dbReference>
<keyword evidence="8" id="KW-1185">Reference proteome</keyword>
<name>A0ABU1V1B6_9GAMM</name>
<dbReference type="InterPro" id="IPR013043">
    <property type="entry name" value="DUF1595"/>
</dbReference>
<comment type="caution">
    <text evidence="7">The sequence shown here is derived from an EMBL/GenBank/DDBJ whole genome shotgun (WGS) entry which is preliminary data.</text>
</comment>
<evidence type="ECO:0000256" key="2">
    <source>
        <dbReference type="ARBA" id="ARBA00022723"/>
    </source>
</evidence>
<dbReference type="Pfam" id="PF07637">
    <property type="entry name" value="PSD5"/>
    <property type="match status" value="1"/>
</dbReference>
<evidence type="ECO:0000256" key="4">
    <source>
        <dbReference type="PROSITE-ProRule" id="PRU00433"/>
    </source>
</evidence>
<evidence type="ECO:0000313" key="7">
    <source>
        <dbReference type="EMBL" id="MDR7091108.1"/>
    </source>
</evidence>
<dbReference type="EMBL" id="JAVDVX010000005">
    <property type="protein sequence ID" value="MDR7091108.1"/>
    <property type="molecule type" value="Genomic_DNA"/>
</dbReference>
<accession>A0ABU1V1B6</accession>
<keyword evidence="1 4" id="KW-0349">Heme</keyword>
<keyword evidence="2 4" id="KW-0479">Metal-binding</keyword>
<evidence type="ECO:0000256" key="5">
    <source>
        <dbReference type="SAM" id="MobiDB-lite"/>
    </source>
</evidence>
<protein>
    <recommendedName>
        <fullName evidence="6">Cytochrome c domain-containing protein</fullName>
    </recommendedName>
</protein>
<dbReference type="InterPro" id="IPR036909">
    <property type="entry name" value="Cyt_c-like_dom_sf"/>
</dbReference>
<evidence type="ECO:0000259" key="6">
    <source>
        <dbReference type="PROSITE" id="PS51007"/>
    </source>
</evidence>
<proteinExistence type="predicted"/>
<dbReference type="InterPro" id="IPR013039">
    <property type="entry name" value="DUF1588"/>
</dbReference>
<organism evidence="7 8">
    <name type="scientific">Cellvibrio fibrivorans</name>
    <dbReference type="NCBI Taxonomy" id="126350"/>
    <lineage>
        <taxon>Bacteria</taxon>
        <taxon>Pseudomonadati</taxon>
        <taxon>Pseudomonadota</taxon>
        <taxon>Gammaproteobacteria</taxon>
        <taxon>Cellvibrionales</taxon>
        <taxon>Cellvibrionaceae</taxon>
        <taxon>Cellvibrio</taxon>
    </lineage>
</organism>
<dbReference type="Pfam" id="PF07631">
    <property type="entry name" value="PSD4"/>
    <property type="match status" value="1"/>
</dbReference>
<keyword evidence="3 4" id="KW-0408">Iron</keyword>
<dbReference type="PROSITE" id="PS51007">
    <property type="entry name" value="CYTC"/>
    <property type="match status" value="1"/>
</dbReference>
<dbReference type="InterPro" id="IPR009056">
    <property type="entry name" value="Cyt_c-like_dom"/>
</dbReference>
<evidence type="ECO:0000256" key="1">
    <source>
        <dbReference type="ARBA" id="ARBA00022617"/>
    </source>
</evidence>
<dbReference type="SUPFAM" id="SSF46626">
    <property type="entry name" value="Cytochrome c"/>
    <property type="match status" value="1"/>
</dbReference>
<dbReference type="Proteomes" id="UP001253595">
    <property type="component" value="Unassembled WGS sequence"/>
</dbReference>
<evidence type="ECO:0000313" key="8">
    <source>
        <dbReference type="Proteomes" id="UP001253595"/>
    </source>
</evidence>
<sequence length="736" mass="78578">MYAATGSSAGTTSSAPITSASSSSRSATSVSSSSRSATSVSSGSSSSVTFLGNATTGGNIFKTKGCAGCHEDPDSDGVFEGFAFNVNSFTYPTRFAVNNYTDANVAGLATFISQQMLPRVGGCTDANCADHLAAYLWSLKGRTQTGAVACDTTSPVKYGMRSVKLLTSFEYHNSLQALFNRTLPANFASKELANADKTVANLPNHTTEPVSEARLLSYKKNAEDIASWAIANNAVTLNNCGDTTSANCATSFIDNFAYLAFRRPLTNDEKTEYSAIVRNGSTGLRWAIQTVLMSPQFLYRTELGIPVSQARSQSWGNGSVFQSADGTAYALDPYEFASALAYMYTGSAPDRTLLSAAANGSLENATSLGQQIDRLLDSDLGKAQIGRFAGLWFRTDSVVDMSRTGGANFNQAVKDSMAQEIREIYKYAFYNNLPFTDIYTGDYTVLNSTLSQYYGVTGGGTSATDWRMVNTANSKRGGVLASGAFMTVNAHAGRTSPIKRAVHVRQDMLCQNIPLPTSFEDNTGLRDKAAADAQKALEAGNLTTTQFYDMQTAVPGTPCAQCHNAIINPLFAVDDFDHLGMPRALSNGKVVQKALDLNGNEARTNLVEVPMVNNGGRLFGANGVGTVGFNEVNNEKDTGSPGIAFNGSKDLGKVMVANSLPGINACLIQKSFRYATGYSLSRQFQDDTQEPALSTQQQGQLACVSDALKTRLTASNGNPRAMLKELGMSNVIRFRR</sequence>
<reference evidence="7 8" key="1">
    <citation type="submission" date="2023-07" db="EMBL/GenBank/DDBJ databases">
        <title>Sorghum-associated microbial communities from plants grown in Nebraska, USA.</title>
        <authorList>
            <person name="Schachtman D."/>
        </authorList>
    </citation>
    <scope>NUCLEOTIDE SEQUENCE [LARGE SCALE GENOMIC DNA]</scope>
    <source>
        <strain evidence="7 8">BE190</strain>
    </source>
</reference>